<gene>
    <name evidence="1" type="ORF">QE152_g18901</name>
</gene>
<dbReference type="EMBL" id="JASPKY010000173">
    <property type="protein sequence ID" value="KAK9728025.1"/>
    <property type="molecule type" value="Genomic_DNA"/>
</dbReference>
<reference evidence="1 2" key="1">
    <citation type="journal article" date="2024" name="BMC Genomics">
        <title>De novo assembly and annotation of Popillia japonica's genome with initial clues to its potential as an invasive pest.</title>
        <authorList>
            <person name="Cucini C."/>
            <person name="Boschi S."/>
            <person name="Funari R."/>
            <person name="Cardaioli E."/>
            <person name="Iannotti N."/>
            <person name="Marturano G."/>
            <person name="Paoli F."/>
            <person name="Bruttini M."/>
            <person name="Carapelli A."/>
            <person name="Frati F."/>
            <person name="Nardi F."/>
        </authorList>
    </citation>
    <scope>NUCLEOTIDE SEQUENCE [LARGE SCALE GENOMIC DNA]</scope>
    <source>
        <strain evidence="1">DMR45628</strain>
    </source>
</reference>
<accession>A0AAW1KZR5</accession>
<dbReference type="AlphaFoldDB" id="A0AAW1KZR5"/>
<protein>
    <submittedName>
        <fullName evidence="1">Uncharacterized protein</fullName>
    </submittedName>
</protein>
<organism evidence="1 2">
    <name type="scientific">Popillia japonica</name>
    <name type="common">Japanese beetle</name>
    <dbReference type="NCBI Taxonomy" id="7064"/>
    <lineage>
        <taxon>Eukaryota</taxon>
        <taxon>Metazoa</taxon>
        <taxon>Ecdysozoa</taxon>
        <taxon>Arthropoda</taxon>
        <taxon>Hexapoda</taxon>
        <taxon>Insecta</taxon>
        <taxon>Pterygota</taxon>
        <taxon>Neoptera</taxon>
        <taxon>Endopterygota</taxon>
        <taxon>Coleoptera</taxon>
        <taxon>Polyphaga</taxon>
        <taxon>Scarabaeiformia</taxon>
        <taxon>Scarabaeidae</taxon>
        <taxon>Rutelinae</taxon>
        <taxon>Popillia</taxon>
    </lineage>
</organism>
<evidence type="ECO:0000313" key="1">
    <source>
        <dbReference type="EMBL" id="KAK9728025.1"/>
    </source>
</evidence>
<proteinExistence type="predicted"/>
<evidence type="ECO:0000313" key="2">
    <source>
        <dbReference type="Proteomes" id="UP001458880"/>
    </source>
</evidence>
<name>A0AAW1KZR5_POPJA</name>
<sequence length="78" mass="9229">MFITFTCKSLPHPCLLIDICLSRYACISLILRFCAALYQTLSWNHELFAAFTIVFCIYTPQYNKDCYCYKFKPFKPVH</sequence>
<dbReference type="Proteomes" id="UP001458880">
    <property type="component" value="Unassembled WGS sequence"/>
</dbReference>
<comment type="caution">
    <text evidence="1">The sequence shown here is derived from an EMBL/GenBank/DDBJ whole genome shotgun (WGS) entry which is preliminary data.</text>
</comment>
<keyword evidence="2" id="KW-1185">Reference proteome</keyword>